<keyword evidence="2" id="KW-1185">Reference proteome</keyword>
<dbReference type="EMBL" id="NBBJ01000003">
    <property type="protein sequence ID" value="OWK29612.1"/>
    <property type="molecule type" value="Genomic_DNA"/>
</dbReference>
<gene>
    <name evidence="1" type="ORF">SPMU_20320</name>
</gene>
<evidence type="ECO:0000313" key="1">
    <source>
        <dbReference type="EMBL" id="OWK29612.1"/>
    </source>
</evidence>
<reference evidence="1 2" key="1">
    <citation type="submission" date="2017-03" db="EMBL/GenBank/DDBJ databases">
        <title>Genome sequence of Sphingomonas mucosissima DSM 17494.</title>
        <authorList>
            <person name="Poehlein A."/>
            <person name="Wuebbeler J.H."/>
            <person name="Steinbuechel A."/>
            <person name="Daniel R."/>
        </authorList>
    </citation>
    <scope>NUCLEOTIDE SEQUENCE [LARGE SCALE GENOMIC DNA]</scope>
    <source>
        <strain evidence="1 2">DSM 17494</strain>
    </source>
</reference>
<comment type="caution">
    <text evidence="1">The sequence shown here is derived from an EMBL/GenBank/DDBJ whole genome shotgun (WGS) entry which is preliminary data.</text>
</comment>
<dbReference type="AlphaFoldDB" id="A0A245ZIP1"/>
<dbReference type="OrthoDB" id="7509779at2"/>
<name>A0A245ZIP1_9SPHN</name>
<proteinExistence type="predicted"/>
<dbReference type="Proteomes" id="UP000197783">
    <property type="component" value="Unassembled WGS sequence"/>
</dbReference>
<evidence type="ECO:0000313" key="2">
    <source>
        <dbReference type="Proteomes" id="UP000197783"/>
    </source>
</evidence>
<sequence>MAEATWGDALDPSIDWKMSASLEDVTRGSEAVPEVTNLEAAVRAWQELEGDMKGAAVLTLERPVHLDGGMPLDRFVGDAIGDLARHLPA</sequence>
<organism evidence="1 2">
    <name type="scientific">Sphingomonas mucosissima</name>
    <dbReference type="NCBI Taxonomy" id="370959"/>
    <lineage>
        <taxon>Bacteria</taxon>
        <taxon>Pseudomonadati</taxon>
        <taxon>Pseudomonadota</taxon>
        <taxon>Alphaproteobacteria</taxon>
        <taxon>Sphingomonadales</taxon>
        <taxon>Sphingomonadaceae</taxon>
        <taxon>Sphingomonas</taxon>
    </lineage>
</organism>
<dbReference type="RefSeq" id="WP_088333761.1">
    <property type="nucleotide sequence ID" value="NZ_NBBJ01000003.1"/>
</dbReference>
<accession>A0A245ZIP1</accession>
<protein>
    <submittedName>
        <fullName evidence="1">Uncharacterized protein</fullName>
    </submittedName>
</protein>